<dbReference type="RefSeq" id="WP_185006383.1">
    <property type="nucleotide sequence ID" value="NZ_BAAAUI010000005.1"/>
</dbReference>
<proteinExistence type="predicted"/>
<evidence type="ECO:0008006" key="3">
    <source>
        <dbReference type="Google" id="ProtNLM"/>
    </source>
</evidence>
<gene>
    <name evidence="1" type="ORF">HNR67_006627</name>
</gene>
<protein>
    <recommendedName>
        <fullName evidence="3">Cupin domain-containing protein</fullName>
    </recommendedName>
</protein>
<evidence type="ECO:0000313" key="1">
    <source>
        <dbReference type="EMBL" id="MBB4680509.1"/>
    </source>
</evidence>
<dbReference type="SUPFAM" id="SSF51182">
    <property type="entry name" value="RmlC-like cupins"/>
    <property type="match status" value="1"/>
</dbReference>
<dbReference type="EMBL" id="JACHMH010000001">
    <property type="protein sequence ID" value="MBB4680509.1"/>
    <property type="molecule type" value="Genomic_DNA"/>
</dbReference>
<comment type="caution">
    <text evidence="1">The sequence shown here is derived from an EMBL/GenBank/DDBJ whole genome shotgun (WGS) entry which is preliminary data.</text>
</comment>
<dbReference type="InterPro" id="IPR014710">
    <property type="entry name" value="RmlC-like_jellyroll"/>
</dbReference>
<sequence length="139" mass="15738">MTDLALPLAGKLIARDHQGWSPELRAEFQRNAHNGAVGSRLIEVTRWTRLWEVRVQPGARLPAHRHVLDYSWTAVHSGHSRQHSHDGSTREVTYRSGDSRFLAFAAGRFLLHDLENIGDTPLLFITTEFLNSPNQPLPL</sequence>
<accession>A0A7W7CJB8</accession>
<organism evidence="1 2">
    <name type="scientific">Crossiella cryophila</name>
    <dbReference type="NCBI Taxonomy" id="43355"/>
    <lineage>
        <taxon>Bacteria</taxon>
        <taxon>Bacillati</taxon>
        <taxon>Actinomycetota</taxon>
        <taxon>Actinomycetes</taxon>
        <taxon>Pseudonocardiales</taxon>
        <taxon>Pseudonocardiaceae</taxon>
        <taxon>Crossiella</taxon>
    </lineage>
</organism>
<name>A0A7W7CJB8_9PSEU</name>
<dbReference type="AlphaFoldDB" id="A0A7W7CJB8"/>
<evidence type="ECO:0000313" key="2">
    <source>
        <dbReference type="Proteomes" id="UP000533598"/>
    </source>
</evidence>
<dbReference type="InterPro" id="IPR011051">
    <property type="entry name" value="RmlC_Cupin_sf"/>
</dbReference>
<dbReference type="Gene3D" id="2.60.120.10">
    <property type="entry name" value="Jelly Rolls"/>
    <property type="match status" value="1"/>
</dbReference>
<reference evidence="1 2" key="1">
    <citation type="submission" date="2020-08" db="EMBL/GenBank/DDBJ databases">
        <title>Sequencing the genomes of 1000 actinobacteria strains.</title>
        <authorList>
            <person name="Klenk H.-P."/>
        </authorList>
    </citation>
    <scope>NUCLEOTIDE SEQUENCE [LARGE SCALE GENOMIC DNA]</scope>
    <source>
        <strain evidence="1 2">DSM 44230</strain>
    </source>
</reference>
<dbReference type="Proteomes" id="UP000533598">
    <property type="component" value="Unassembled WGS sequence"/>
</dbReference>
<keyword evidence="2" id="KW-1185">Reference proteome</keyword>